<evidence type="ECO:0000259" key="5">
    <source>
        <dbReference type="PROSITE" id="PS50975"/>
    </source>
</evidence>
<accession>A0A5B9QN49</accession>
<dbReference type="InterPro" id="IPR011761">
    <property type="entry name" value="ATP-grasp"/>
</dbReference>
<keyword evidence="2 4" id="KW-0547">Nucleotide-binding</keyword>
<dbReference type="RefSeq" id="WP_148074052.1">
    <property type="nucleotide sequence ID" value="NZ_CP042913.1"/>
</dbReference>
<dbReference type="KEGG" id="bgok:Pr1d_28520"/>
<dbReference type="Proteomes" id="UP000323917">
    <property type="component" value="Chromosome"/>
</dbReference>
<dbReference type="InterPro" id="IPR052032">
    <property type="entry name" value="ATP-dep_AA_Ligase"/>
</dbReference>
<dbReference type="InterPro" id="IPR013815">
    <property type="entry name" value="ATP_grasp_subdomain_1"/>
</dbReference>
<dbReference type="EMBL" id="CP042913">
    <property type="protein sequence ID" value="QEG35551.1"/>
    <property type="molecule type" value="Genomic_DNA"/>
</dbReference>
<organism evidence="6 7">
    <name type="scientific">Bythopirellula goksoeyrii</name>
    <dbReference type="NCBI Taxonomy" id="1400387"/>
    <lineage>
        <taxon>Bacteria</taxon>
        <taxon>Pseudomonadati</taxon>
        <taxon>Planctomycetota</taxon>
        <taxon>Planctomycetia</taxon>
        <taxon>Pirellulales</taxon>
        <taxon>Lacipirellulaceae</taxon>
        <taxon>Bythopirellula</taxon>
    </lineage>
</organism>
<sequence>MNIFVYEWITGGGLVEEPGALPASLLTEGEAMLVALATDFAALPNASVSVLRDARLDAVPLSYCEVIEVHSREHQLEELIRLSSEADHTLVIAPEFDGILASTVKRLRKSCGRLLNASDEFIAMTADKHRTAQHLAAAGARVPQGTLLDADAEKLPMDFPYPAVIKPVDGAGSQDTYLVNSCHDEPPPHPWPRRLERYCSGIPASVALLCGPEDCLPLPACRQNLTDDGRLGYLGGSLLWETELAERATKLASQAVNSIPGAIGYVGVDLVLGKEADGSEDVVIEINPRLTTSYVGLRAMTDDNLAGAMLCIATGEIVSLNFKRDPLEFSAAGMVRRPL</sequence>
<dbReference type="InterPro" id="IPR024710">
    <property type="entry name" value="MfnD"/>
</dbReference>
<evidence type="ECO:0000256" key="1">
    <source>
        <dbReference type="ARBA" id="ARBA00022598"/>
    </source>
</evidence>
<dbReference type="InterPro" id="IPR003806">
    <property type="entry name" value="ATP-grasp_PylC-type"/>
</dbReference>
<name>A0A5B9QN49_9BACT</name>
<dbReference type="Gene3D" id="3.30.1490.20">
    <property type="entry name" value="ATP-grasp fold, A domain"/>
    <property type="match status" value="1"/>
</dbReference>
<dbReference type="Pfam" id="PF02655">
    <property type="entry name" value="ATP-grasp_3"/>
    <property type="match status" value="1"/>
</dbReference>
<dbReference type="PIRSF" id="PIRSF016766">
    <property type="entry name" value="UCP016766_ATPgrasp"/>
    <property type="match status" value="1"/>
</dbReference>
<dbReference type="OrthoDB" id="271331at2"/>
<keyword evidence="1" id="KW-0436">Ligase</keyword>
<dbReference type="PANTHER" id="PTHR43585:SF2">
    <property type="entry name" value="ATP-GRASP ENZYME FSQD"/>
    <property type="match status" value="1"/>
</dbReference>
<gene>
    <name evidence="6" type="ORF">Pr1d_28520</name>
</gene>
<feature type="domain" description="ATP-grasp" evidence="5">
    <location>
        <begin position="132"/>
        <end position="314"/>
    </location>
</feature>
<evidence type="ECO:0000313" key="7">
    <source>
        <dbReference type="Proteomes" id="UP000323917"/>
    </source>
</evidence>
<dbReference type="GO" id="GO:0046872">
    <property type="term" value="F:metal ion binding"/>
    <property type="evidence" value="ECO:0007669"/>
    <property type="project" value="InterPro"/>
</dbReference>
<protein>
    <submittedName>
        <fullName evidence="6">Carbamoyl phosphate synthase-like protein</fullName>
    </submittedName>
</protein>
<dbReference type="PANTHER" id="PTHR43585">
    <property type="entry name" value="FUMIPYRROLE BIOSYNTHESIS PROTEIN C"/>
    <property type="match status" value="1"/>
</dbReference>
<dbReference type="SUPFAM" id="SSF56059">
    <property type="entry name" value="Glutathione synthetase ATP-binding domain-like"/>
    <property type="match status" value="1"/>
</dbReference>
<evidence type="ECO:0000256" key="3">
    <source>
        <dbReference type="ARBA" id="ARBA00022840"/>
    </source>
</evidence>
<dbReference type="Gene3D" id="3.40.50.11770">
    <property type="match status" value="1"/>
</dbReference>
<keyword evidence="7" id="KW-1185">Reference proteome</keyword>
<evidence type="ECO:0000313" key="6">
    <source>
        <dbReference type="EMBL" id="QEG35551.1"/>
    </source>
</evidence>
<dbReference type="AlphaFoldDB" id="A0A5B9QN49"/>
<reference evidence="6 7" key="1">
    <citation type="submission" date="2019-08" db="EMBL/GenBank/DDBJ databases">
        <title>Deep-cultivation of Planctomycetes and their phenomic and genomic characterization uncovers novel biology.</title>
        <authorList>
            <person name="Wiegand S."/>
            <person name="Jogler M."/>
            <person name="Boedeker C."/>
            <person name="Pinto D."/>
            <person name="Vollmers J."/>
            <person name="Rivas-Marin E."/>
            <person name="Kohn T."/>
            <person name="Peeters S.H."/>
            <person name="Heuer A."/>
            <person name="Rast P."/>
            <person name="Oberbeckmann S."/>
            <person name="Bunk B."/>
            <person name="Jeske O."/>
            <person name="Meyerdierks A."/>
            <person name="Storesund J.E."/>
            <person name="Kallscheuer N."/>
            <person name="Luecker S."/>
            <person name="Lage O.M."/>
            <person name="Pohl T."/>
            <person name="Merkel B.J."/>
            <person name="Hornburger P."/>
            <person name="Mueller R.-W."/>
            <person name="Bruemmer F."/>
            <person name="Labrenz M."/>
            <person name="Spormann A.M."/>
            <person name="Op den Camp H."/>
            <person name="Overmann J."/>
            <person name="Amann R."/>
            <person name="Jetten M.S.M."/>
            <person name="Mascher T."/>
            <person name="Medema M.H."/>
            <person name="Devos D.P."/>
            <person name="Kaster A.-K."/>
            <person name="Ovreas L."/>
            <person name="Rohde M."/>
            <person name="Galperin M.Y."/>
            <person name="Jogler C."/>
        </authorList>
    </citation>
    <scope>NUCLEOTIDE SEQUENCE [LARGE SCALE GENOMIC DNA]</scope>
    <source>
        <strain evidence="6 7">Pr1d</strain>
    </source>
</reference>
<evidence type="ECO:0000256" key="2">
    <source>
        <dbReference type="ARBA" id="ARBA00022741"/>
    </source>
</evidence>
<keyword evidence="3 4" id="KW-0067">ATP-binding</keyword>
<dbReference type="GO" id="GO:0016874">
    <property type="term" value="F:ligase activity"/>
    <property type="evidence" value="ECO:0007669"/>
    <property type="project" value="UniProtKB-KW"/>
</dbReference>
<proteinExistence type="predicted"/>
<evidence type="ECO:0000256" key="4">
    <source>
        <dbReference type="PROSITE-ProRule" id="PRU00409"/>
    </source>
</evidence>
<dbReference type="Pfam" id="PF18301">
    <property type="entry name" value="preATP-grasp_3"/>
    <property type="match status" value="1"/>
</dbReference>
<dbReference type="GO" id="GO:0005524">
    <property type="term" value="F:ATP binding"/>
    <property type="evidence" value="ECO:0007669"/>
    <property type="project" value="UniProtKB-UniRule"/>
</dbReference>
<dbReference type="InterPro" id="IPR040803">
    <property type="entry name" value="MfnD_preATP-grasp"/>
</dbReference>
<dbReference type="PROSITE" id="PS50975">
    <property type="entry name" value="ATP_GRASP"/>
    <property type="match status" value="1"/>
</dbReference>
<dbReference type="Gene3D" id="3.30.470.20">
    <property type="entry name" value="ATP-grasp fold, B domain"/>
    <property type="match status" value="1"/>
</dbReference>